<evidence type="ECO:0000256" key="4">
    <source>
        <dbReference type="ARBA" id="ARBA00013078"/>
    </source>
</evidence>
<evidence type="ECO:0000313" key="6">
    <source>
        <dbReference type="Proteomes" id="UP000184406"/>
    </source>
</evidence>
<evidence type="ECO:0000256" key="1">
    <source>
        <dbReference type="ARBA" id="ARBA00000830"/>
    </source>
</evidence>
<name>A0A1M4UG85_9FLAO</name>
<sequence length="214" mass="24256">MALSELRHHIENIIFDLDGTLWDPMPMSIKAWHTALNGFDCIKNPISEEDIQGILGMQHDLVGKKLFPYLSKEQQDEVMNSCYVQEVNDIKESGGVLYHGLEDTLKILEGKYNLYIVSNCQAGYIEAFFEYHGLGEYFKDYECSGNTGLSKTENVKMVIERNNLSKPIYIGDTMGDYTAAIGNQIPFIFAKYGFGDVPNPDHNINKISDLRDLL</sequence>
<evidence type="ECO:0000256" key="2">
    <source>
        <dbReference type="ARBA" id="ARBA00004818"/>
    </source>
</evidence>
<dbReference type="Proteomes" id="UP000184406">
    <property type="component" value="Unassembled WGS sequence"/>
</dbReference>
<reference evidence="6" key="1">
    <citation type="submission" date="2016-11" db="EMBL/GenBank/DDBJ databases">
        <authorList>
            <person name="Varghese N."/>
            <person name="Submissions S."/>
        </authorList>
    </citation>
    <scope>NUCLEOTIDE SEQUENCE [LARGE SCALE GENOMIC DNA]</scope>
    <source>
        <strain evidence="6">DSM 17539</strain>
    </source>
</reference>
<dbReference type="Gene3D" id="1.10.150.240">
    <property type="entry name" value="Putative phosphatase, domain 2"/>
    <property type="match status" value="1"/>
</dbReference>
<comment type="catalytic activity">
    <reaction evidence="1">
        <text>2-phosphoglycolate + H2O = glycolate + phosphate</text>
        <dbReference type="Rhea" id="RHEA:14369"/>
        <dbReference type="ChEBI" id="CHEBI:15377"/>
        <dbReference type="ChEBI" id="CHEBI:29805"/>
        <dbReference type="ChEBI" id="CHEBI:43474"/>
        <dbReference type="ChEBI" id="CHEBI:58033"/>
        <dbReference type="EC" id="3.1.3.18"/>
    </reaction>
</comment>
<dbReference type="EC" id="3.1.3.18" evidence="4"/>
<dbReference type="EMBL" id="FQUX01000001">
    <property type="protein sequence ID" value="SHE55707.1"/>
    <property type="molecule type" value="Genomic_DNA"/>
</dbReference>
<evidence type="ECO:0000256" key="3">
    <source>
        <dbReference type="ARBA" id="ARBA00006171"/>
    </source>
</evidence>
<dbReference type="InterPro" id="IPR050155">
    <property type="entry name" value="HAD-like_hydrolase_sf"/>
</dbReference>
<dbReference type="SUPFAM" id="SSF56784">
    <property type="entry name" value="HAD-like"/>
    <property type="match status" value="1"/>
</dbReference>
<accession>A0A1M4UG85</accession>
<proteinExistence type="inferred from homology"/>
<keyword evidence="6" id="KW-1185">Reference proteome</keyword>
<dbReference type="GO" id="GO:0008967">
    <property type="term" value="F:phosphoglycolate phosphatase activity"/>
    <property type="evidence" value="ECO:0007669"/>
    <property type="project" value="UniProtKB-EC"/>
</dbReference>
<gene>
    <name evidence="5" type="ORF">SAMN03080594_101610</name>
</gene>
<dbReference type="PANTHER" id="PTHR43434">
    <property type="entry name" value="PHOSPHOGLYCOLATE PHOSPHATASE"/>
    <property type="match status" value="1"/>
</dbReference>
<dbReference type="PANTHER" id="PTHR43434:SF1">
    <property type="entry name" value="PHOSPHOGLYCOLATE PHOSPHATASE"/>
    <property type="match status" value="1"/>
</dbReference>
<comment type="similarity">
    <text evidence="3">Belongs to the HAD-like hydrolase superfamily. CbbY/CbbZ/Gph/YieH family.</text>
</comment>
<dbReference type="RefSeq" id="WP_072860233.1">
    <property type="nucleotide sequence ID" value="NZ_FQUX01000001.1"/>
</dbReference>
<dbReference type="SFLD" id="SFLDS00003">
    <property type="entry name" value="Haloacid_Dehalogenase"/>
    <property type="match status" value="1"/>
</dbReference>
<dbReference type="GO" id="GO:0006281">
    <property type="term" value="P:DNA repair"/>
    <property type="evidence" value="ECO:0007669"/>
    <property type="project" value="TreeGrafter"/>
</dbReference>
<dbReference type="InterPro" id="IPR023198">
    <property type="entry name" value="PGP-like_dom2"/>
</dbReference>
<dbReference type="InterPro" id="IPR041492">
    <property type="entry name" value="HAD_2"/>
</dbReference>
<dbReference type="Gene3D" id="3.40.50.1000">
    <property type="entry name" value="HAD superfamily/HAD-like"/>
    <property type="match status" value="1"/>
</dbReference>
<dbReference type="SFLD" id="SFLDG01129">
    <property type="entry name" value="C1.5:_HAD__Beta-PGM__Phosphata"/>
    <property type="match status" value="1"/>
</dbReference>
<dbReference type="InterPro" id="IPR023214">
    <property type="entry name" value="HAD_sf"/>
</dbReference>
<dbReference type="OrthoDB" id="9792518at2"/>
<comment type="pathway">
    <text evidence="2">Organic acid metabolism; glycolate biosynthesis; glycolate from 2-phosphoglycolate: step 1/1.</text>
</comment>
<dbReference type="AlphaFoldDB" id="A0A1M4UG85"/>
<dbReference type="InterPro" id="IPR006439">
    <property type="entry name" value="HAD-SF_hydro_IA"/>
</dbReference>
<protein>
    <recommendedName>
        <fullName evidence="4">phosphoglycolate phosphatase</fullName>
        <ecNumber evidence="4">3.1.3.18</ecNumber>
    </recommendedName>
</protein>
<organism evidence="5 6">
    <name type="scientific">Arenibacter palladensis</name>
    <dbReference type="NCBI Taxonomy" id="237373"/>
    <lineage>
        <taxon>Bacteria</taxon>
        <taxon>Pseudomonadati</taxon>
        <taxon>Bacteroidota</taxon>
        <taxon>Flavobacteriia</taxon>
        <taxon>Flavobacteriales</taxon>
        <taxon>Flavobacteriaceae</taxon>
        <taxon>Arenibacter</taxon>
    </lineage>
</organism>
<evidence type="ECO:0000313" key="5">
    <source>
        <dbReference type="EMBL" id="SHE55707.1"/>
    </source>
</evidence>
<dbReference type="Pfam" id="PF13419">
    <property type="entry name" value="HAD_2"/>
    <property type="match status" value="1"/>
</dbReference>
<dbReference type="NCBIfam" id="TIGR01549">
    <property type="entry name" value="HAD-SF-IA-v1"/>
    <property type="match status" value="1"/>
</dbReference>
<dbReference type="InterPro" id="IPR036412">
    <property type="entry name" value="HAD-like_sf"/>
</dbReference>